<feature type="region of interest" description="Disordered" evidence="1">
    <location>
        <begin position="39"/>
        <end position="82"/>
    </location>
</feature>
<evidence type="ECO:0000256" key="1">
    <source>
        <dbReference type="SAM" id="MobiDB-lite"/>
    </source>
</evidence>
<dbReference type="PANTHER" id="PTHR33647">
    <property type="entry name" value="OS01G0793900 PROTEIN"/>
    <property type="match status" value="1"/>
</dbReference>
<proteinExistence type="predicted"/>
<accession>A0A445MMS3</accession>
<feature type="compositionally biased region" description="Acidic residues" evidence="1">
    <location>
        <begin position="120"/>
        <end position="130"/>
    </location>
</feature>
<name>A0A445MMS3_ENSVE</name>
<dbReference type="PANTHER" id="PTHR33647:SF5">
    <property type="entry name" value="OS01G0793900 PROTEIN"/>
    <property type="match status" value="1"/>
</dbReference>
<feature type="compositionally biased region" description="Basic and acidic residues" evidence="1">
    <location>
        <begin position="139"/>
        <end position="148"/>
    </location>
</feature>
<gene>
    <name evidence="2" type="ORF">BHM03_00060935</name>
</gene>
<organism evidence="2">
    <name type="scientific">Ensete ventricosum</name>
    <name type="common">Abyssinian banana</name>
    <name type="synonym">Musa ensete</name>
    <dbReference type="NCBI Taxonomy" id="4639"/>
    <lineage>
        <taxon>Eukaryota</taxon>
        <taxon>Viridiplantae</taxon>
        <taxon>Streptophyta</taxon>
        <taxon>Embryophyta</taxon>
        <taxon>Tracheophyta</taxon>
        <taxon>Spermatophyta</taxon>
        <taxon>Magnoliopsida</taxon>
        <taxon>Liliopsida</taxon>
        <taxon>Zingiberales</taxon>
        <taxon>Musaceae</taxon>
        <taxon>Ensete</taxon>
    </lineage>
</organism>
<reference evidence="2" key="1">
    <citation type="journal article" date="2018" name="Data Brief">
        <title>Genome sequence data from 17 accessions of Ensete ventricosum, a staple food crop for millions in Ethiopia.</title>
        <authorList>
            <person name="Yemataw Z."/>
            <person name="Muzemil S."/>
            <person name="Ambachew D."/>
            <person name="Tripathi L."/>
            <person name="Tesfaye K."/>
            <person name="Chala A."/>
            <person name="Farbos A."/>
            <person name="O'Neill P."/>
            <person name="Moore K."/>
            <person name="Grant M."/>
            <person name="Studholme D.J."/>
        </authorList>
    </citation>
    <scope>NUCLEOTIDE SEQUENCE [LARGE SCALE GENOMIC DNA]</scope>
    <source>
        <tissue evidence="2">Leaf</tissue>
    </source>
</reference>
<sequence length="228" mass="24920">YAVEIGAPAGREECASLTTESPIFLPACSGPRRAVEEDAKRSAAEGGGEEATCTARDERRYPPPPSPPMFTPMGRRGSRRCGDHKVQIPWIATRDLTRIRNSLAVGVRLVGPNGKPILWVDDDDDWETTPEPESPGNCREQEKGERAATGRSAEAPPASEKQAVVGSSEIKIKISKKQMEELLRQVDEKGLSIEKVLADLVVIGEVCLESRDDGHWRPNLQSIPEVSE</sequence>
<evidence type="ECO:0000313" key="2">
    <source>
        <dbReference type="EMBL" id="RZR75542.1"/>
    </source>
</evidence>
<feature type="non-terminal residue" evidence="2">
    <location>
        <position position="1"/>
    </location>
</feature>
<feature type="region of interest" description="Disordered" evidence="1">
    <location>
        <begin position="120"/>
        <end position="167"/>
    </location>
</feature>
<dbReference type="AlphaFoldDB" id="A0A445MMS3"/>
<protein>
    <submittedName>
        <fullName evidence="2">Uncharacterized protein</fullName>
    </submittedName>
</protein>
<dbReference type="Proteomes" id="UP000290560">
    <property type="component" value="Unassembled WGS sequence"/>
</dbReference>
<dbReference type="EMBL" id="KV876919">
    <property type="protein sequence ID" value="RZR75542.1"/>
    <property type="molecule type" value="Genomic_DNA"/>
</dbReference>